<keyword evidence="3" id="KW-1185">Reference proteome</keyword>
<proteinExistence type="predicted"/>
<evidence type="ECO:0000313" key="2">
    <source>
        <dbReference type="EMBL" id="RXW17204.1"/>
    </source>
</evidence>
<protein>
    <submittedName>
        <fullName evidence="2">Uncharacterized protein</fullName>
    </submittedName>
</protein>
<evidence type="ECO:0000313" key="3">
    <source>
        <dbReference type="Proteomes" id="UP000290288"/>
    </source>
</evidence>
<comment type="caution">
    <text evidence="2">The sequence shown here is derived from an EMBL/GenBank/DDBJ whole genome shotgun (WGS) entry which is preliminary data.</text>
</comment>
<reference evidence="2 3" key="1">
    <citation type="submission" date="2019-01" db="EMBL/GenBank/DDBJ databases">
        <title>Draft genome sequence of Psathyrella aberdarensis IHI B618.</title>
        <authorList>
            <person name="Buettner E."/>
            <person name="Kellner H."/>
        </authorList>
    </citation>
    <scope>NUCLEOTIDE SEQUENCE [LARGE SCALE GENOMIC DNA]</scope>
    <source>
        <strain evidence="2 3">IHI B618</strain>
    </source>
</reference>
<dbReference type="Proteomes" id="UP000290288">
    <property type="component" value="Unassembled WGS sequence"/>
</dbReference>
<dbReference type="AlphaFoldDB" id="A0A4Q2DEV2"/>
<organism evidence="2 3">
    <name type="scientific">Candolleomyces aberdarensis</name>
    <dbReference type="NCBI Taxonomy" id="2316362"/>
    <lineage>
        <taxon>Eukaryota</taxon>
        <taxon>Fungi</taxon>
        <taxon>Dikarya</taxon>
        <taxon>Basidiomycota</taxon>
        <taxon>Agaricomycotina</taxon>
        <taxon>Agaricomycetes</taxon>
        <taxon>Agaricomycetidae</taxon>
        <taxon>Agaricales</taxon>
        <taxon>Agaricineae</taxon>
        <taxon>Psathyrellaceae</taxon>
        <taxon>Candolleomyces</taxon>
    </lineage>
</organism>
<gene>
    <name evidence="2" type="ORF">EST38_g8658</name>
</gene>
<evidence type="ECO:0000256" key="1">
    <source>
        <dbReference type="SAM" id="MobiDB-lite"/>
    </source>
</evidence>
<dbReference type="EMBL" id="SDEE01000361">
    <property type="protein sequence ID" value="RXW17204.1"/>
    <property type="molecule type" value="Genomic_DNA"/>
</dbReference>
<name>A0A4Q2DEV2_9AGAR</name>
<feature type="compositionally biased region" description="Basic and acidic residues" evidence="1">
    <location>
        <begin position="10"/>
        <end position="35"/>
    </location>
</feature>
<feature type="region of interest" description="Disordered" evidence="1">
    <location>
        <begin position="1"/>
        <end position="70"/>
    </location>
</feature>
<feature type="compositionally biased region" description="Basic and acidic residues" evidence="1">
    <location>
        <begin position="55"/>
        <end position="70"/>
    </location>
</feature>
<accession>A0A4Q2DEV2</accession>
<sequence length="200" mass="24015">MAPGRPKKHMTMEEKQQAVREKSRRFYEKKKEEVRRKRRERYRADVKSRLQALADEERKQSNKPRDPKLRERLARMSLEDALEKSKETFKDFDDYIQGSPKSFVTLVCERYLERFPDCPESALEIVNMYTKKVSRYQDILRKHQNEILNLVGIGDDYYEVEKLVKQVLEVILWLDDIYGAALESQSVGERFRKKAFEFMH</sequence>